<sequence>MSIHVIIIGAGLAGLAAAISVKIANPEHQVTVLEAVQKLDEIGAGLQLTPNATRLFQRWGIYDNLSVQATSHKSLTVRRFDGTKILAHEPHFQDKILSRYQAPFWGMHRVDLQRTLVTRAEDIGVQIHYHSRVVFVDFDNAEVEIESPGCCGKKKVKGDVVICADGIWSATRNQFLANSHAAAKPTGDLAYRIVIDVSDLSGPDAPELRKFIQDQGTNFWIGPGSHAVAYAMRAATVYNIVLLCPDDLPEGITKCGGNLLEMKKLFEQWDPLLQKFLKQVKTTAKWRLTYLDAKEVPEWTNAKGTFIMVGDSCHAMLPYLAQGANTSLEDGAVLGYLLGKVRQGSKEKQLPIVAKAYRDLRKQRVEKIEREAFGQRGDFHLEDGPEQRARDELMTEMLDGEVRANFPSRWTCPKVQNWLYGYDAYHAVEESFKNNPF</sequence>
<evidence type="ECO:0000313" key="9">
    <source>
        <dbReference type="Proteomes" id="UP001166286"/>
    </source>
</evidence>
<evidence type="ECO:0000256" key="3">
    <source>
        <dbReference type="ARBA" id="ARBA00022827"/>
    </source>
</evidence>
<dbReference type="AlphaFoldDB" id="A0AA39QZK2"/>
<dbReference type="SUPFAM" id="SSF54373">
    <property type="entry name" value="FAD-linked reductases, C-terminal domain"/>
    <property type="match status" value="1"/>
</dbReference>
<dbReference type="Pfam" id="PF01494">
    <property type="entry name" value="FAD_binding_3"/>
    <property type="match status" value="1"/>
</dbReference>
<dbReference type="Gene3D" id="3.50.50.60">
    <property type="entry name" value="FAD/NAD(P)-binding domain"/>
    <property type="match status" value="1"/>
</dbReference>
<keyword evidence="3" id="KW-0274">FAD</keyword>
<name>A0AA39QZK2_9LECA</name>
<keyword evidence="2" id="KW-0285">Flavoprotein</keyword>
<dbReference type="FunFam" id="3.50.50.60:FF:000115">
    <property type="entry name" value="Salicylate hydroxylase, putative"/>
    <property type="match status" value="1"/>
</dbReference>
<gene>
    <name evidence="8" type="ORF">JMJ35_006701</name>
</gene>
<evidence type="ECO:0000256" key="6">
    <source>
        <dbReference type="SAM" id="SignalP"/>
    </source>
</evidence>
<feature type="chain" id="PRO_5041219441" description="FAD-binding domain-containing protein" evidence="6">
    <location>
        <begin position="19"/>
        <end position="437"/>
    </location>
</feature>
<comment type="similarity">
    <text evidence="1">Belongs to the paxM FAD-dependent monooxygenase family.</text>
</comment>
<feature type="signal peptide" evidence="6">
    <location>
        <begin position="1"/>
        <end position="18"/>
    </location>
</feature>
<evidence type="ECO:0000256" key="2">
    <source>
        <dbReference type="ARBA" id="ARBA00022630"/>
    </source>
</evidence>
<dbReference type="PANTHER" id="PTHR13789">
    <property type="entry name" value="MONOOXYGENASE"/>
    <property type="match status" value="1"/>
</dbReference>
<proteinExistence type="inferred from homology"/>
<evidence type="ECO:0000313" key="8">
    <source>
        <dbReference type="EMBL" id="KAK0511149.1"/>
    </source>
</evidence>
<dbReference type="GO" id="GO:0004497">
    <property type="term" value="F:monooxygenase activity"/>
    <property type="evidence" value="ECO:0007669"/>
    <property type="project" value="UniProtKB-KW"/>
</dbReference>
<comment type="caution">
    <text evidence="8">The sequence shown here is derived from an EMBL/GenBank/DDBJ whole genome shotgun (WGS) entry which is preliminary data.</text>
</comment>
<evidence type="ECO:0000256" key="4">
    <source>
        <dbReference type="ARBA" id="ARBA00023002"/>
    </source>
</evidence>
<dbReference type="InterPro" id="IPR002938">
    <property type="entry name" value="FAD-bd"/>
</dbReference>
<reference evidence="8" key="1">
    <citation type="submission" date="2023-03" db="EMBL/GenBank/DDBJ databases">
        <title>Complete genome of Cladonia borealis.</title>
        <authorList>
            <person name="Park H."/>
        </authorList>
    </citation>
    <scope>NUCLEOTIDE SEQUENCE</scope>
    <source>
        <strain evidence="8">ANT050790</strain>
    </source>
</reference>
<dbReference type="EMBL" id="JAFEKC020000014">
    <property type="protein sequence ID" value="KAK0511149.1"/>
    <property type="molecule type" value="Genomic_DNA"/>
</dbReference>
<dbReference type="Proteomes" id="UP001166286">
    <property type="component" value="Unassembled WGS sequence"/>
</dbReference>
<evidence type="ECO:0000259" key="7">
    <source>
        <dbReference type="Pfam" id="PF01494"/>
    </source>
</evidence>
<dbReference type="InterPro" id="IPR050493">
    <property type="entry name" value="FAD-dep_Monooxygenase_BioMet"/>
</dbReference>
<dbReference type="PANTHER" id="PTHR13789:SF238">
    <property type="entry name" value="PUTATIVE (AFU_ORTHOLOGUE AFUA_2G01680)-RELATED"/>
    <property type="match status" value="1"/>
</dbReference>
<dbReference type="InterPro" id="IPR036188">
    <property type="entry name" value="FAD/NAD-bd_sf"/>
</dbReference>
<evidence type="ECO:0000256" key="1">
    <source>
        <dbReference type="ARBA" id="ARBA00007992"/>
    </source>
</evidence>
<keyword evidence="4" id="KW-0560">Oxidoreductase</keyword>
<dbReference type="SUPFAM" id="SSF51905">
    <property type="entry name" value="FAD/NAD(P)-binding domain"/>
    <property type="match status" value="1"/>
</dbReference>
<accession>A0AA39QZK2</accession>
<evidence type="ECO:0000256" key="5">
    <source>
        <dbReference type="ARBA" id="ARBA00023033"/>
    </source>
</evidence>
<dbReference type="PRINTS" id="PR00420">
    <property type="entry name" value="RNGMNOXGNASE"/>
</dbReference>
<protein>
    <recommendedName>
        <fullName evidence="7">FAD-binding domain-containing protein</fullName>
    </recommendedName>
</protein>
<keyword evidence="5" id="KW-0503">Monooxygenase</keyword>
<feature type="domain" description="FAD-binding" evidence="7">
    <location>
        <begin position="4"/>
        <end position="371"/>
    </location>
</feature>
<keyword evidence="9" id="KW-1185">Reference proteome</keyword>
<keyword evidence="6" id="KW-0732">Signal</keyword>
<organism evidence="8 9">
    <name type="scientific">Cladonia borealis</name>
    <dbReference type="NCBI Taxonomy" id="184061"/>
    <lineage>
        <taxon>Eukaryota</taxon>
        <taxon>Fungi</taxon>
        <taxon>Dikarya</taxon>
        <taxon>Ascomycota</taxon>
        <taxon>Pezizomycotina</taxon>
        <taxon>Lecanoromycetes</taxon>
        <taxon>OSLEUM clade</taxon>
        <taxon>Lecanoromycetidae</taxon>
        <taxon>Lecanorales</taxon>
        <taxon>Lecanorineae</taxon>
        <taxon>Cladoniaceae</taxon>
        <taxon>Cladonia</taxon>
    </lineage>
</organism>
<dbReference type="GO" id="GO:0071949">
    <property type="term" value="F:FAD binding"/>
    <property type="evidence" value="ECO:0007669"/>
    <property type="project" value="InterPro"/>
</dbReference>